<dbReference type="Proteomes" id="UP000494119">
    <property type="component" value="Unassembled WGS sequence"/>
</dbReference>
<evidence type="ECO:0000313" key="9">
    <source>
        <dbReference type="EMBL" id="CAB3799150.1"/>
    </source>
</evidence>
<feature type="domain" description="Phospholipid/glycerol acyltransferase" evidence="8">
    <location>
        <begin position="490"/>
        <end position="606"/>
    </location>
</feature>
<keyword evidence="10" id="KW-1185">Reference proteome</keyword>
<dbReference type="PANTHER" id="PTHR43266">
    <property type="entry name" value="MACROLIDE-EFFLUX PROTEIN"/>
    <property type="match status" value="1"/>
</dbReference>
<name>A0A6J5GHV4_9BURK</name>
<dbReference type="InterPro" id="IPR036259">
    <property type="entry name" value="MFS_trans_sf"/>
</dbReference>
<proteinExistence type="predicted"/>
<evidence type="ECO:0000259" key="8">
    <source>
        <dbReference type="SMART" id="SM00563"/>
    </source>
</evidence>
<keyword evidence="5 7" id="KW-1133">Transmembrane helix</keyword>
<dbReference type="SMART" id="SM00563">
    <property type="entry name" value="PlsC"/>
    <property type="match status" value="1"/>
</dbReference>
<keyword evidence="6 7" id="KW-0472">Membrane</keyword>
<dbReference type="Gene3D" id="1.20.1250.20">
    <property type="entry name" value="MFS general substrate transporter like domains"/>
    <property type="match status" value="1"/>
</dbReference>
<feature type="transmembrane region" description="Helical" evidence="7">
    <location>
        <begin position="298"/>
        <end position="317"/>
    </location>
</feature>
<reference evidence="9 10" key="1">
    <citation type="submission" date="2020-04" db="EMBL/GenBank/DDBJ databases">
        <authorList>
            <person name="De Canck E."/>
        </authorList>
    </citation>
    <scope>NUCLEOTIDE SEQUENCE [LARGE SCALE GENOMIC DNA]</scope>
    <source>
        <strain evidence="9 10">LMG 28688</strain>
    </source>
</reference>
<keyword evidence="3" id="KW-1003">Cell membrane</keyword>
<feature type="transmembrane region" description="Helical" evidence="7">
    <location>
        <begin position="262"/>
        <end position="286"/>
    </location>
</feature>
<evidence type="ECO:0000256" key="5">
    <source>
        <dbReference type="ARBA" id="ARBA00022989"/>
    </source>
</evidence>
<dbReference type="Pfam" id="PF01553">
    <property type="entry name" value="Acyltransferase"/>
    <property type="match status" value="1"/>
</dbReference>
<keyword evidence="4 7" id="KW-0812">Transmembrane</keyword>
<feature type="transmembrane region" description="Helical" evidence="7">
    <location>
        <begin position="329"/>
        <end position="352"/>
    </location>
</feature>
<feature type="transmembrane region" description="Helical" evidence="7">
    <location>
        <begin position="166"/>
        <end position="189"/>
    </location>
</feature>
<evidence type="ECO:0000256" key="1">
    <source>
        <dbReference type="ARBA" id="ARBA00004651"/>
    </source>
</evidence>
<dbReference type="PANTHER" id="PTHR43266:SF2">
    <property type="entry name" value="MAJOR FACILITATOR SUPERFAMILY (MFS) PROFILE DOMAIN-CONTAINING PROTEIN"/>
    <property type="match status" value="1"/>
</dbReference>
<evidence type="ECO:0000256" key="4">
    <source>
        <dbReference type="ARBA" id="ARBA00022692"/>
    </source>
</evidence>
<dbReference type="EMBL" id="CADIKL010000029">
    <property type="protein sequence ID" value="CAB3799150.1"/>
    <property type="molecule type" value="Genomic_DNA"/>
</dbReference>
<dbReference type="GO" id="GO:0005886">
    <property type="term" value="C:plasma membrane"/>
    <property type="evidence" value="ECO:0007669"/>
    <property type="project" value="UniProtKB-SubCell"/>
</dbReference>
<evidence type="ECO:0000256" key="7">
    <source>
        <dbReference type="SAM" id="Phobius"/>
    </source>
</evidence>
<feature type="transmembrane region" description="Helical" evidence="7">
    <location>
        <begin position="372"/>
        <end position="394"/>
    </location>
</feature>
<evidence type="ECO:0000256" key="2">
    <source>
        <dbReference type="ARBA" id="ARBA00022448"/>
    </source>
</evidence>
<comment type="subcellular location">
    <subcellularLocation>
        <location evidence="1">Cell membrane</location>
        <topology evidence="1">Multi-pass membrane protein</topology>
    </subcellularLocation>
</comment>
<dbReference type="CDD" id="cd07989">
    <property type="entry name" value="LPLAT_AGPAT-like"/>
    <property type="match status" value="1"/>
</dbReference>
<evidence type="ECO:0000256" key="6">
    <source>
        <dbReference type="ARBA" id="ARBA00023136"/>
    </source>
</evidence>
<dbReference type="SUPFAM" id="SSF69593">
    <property type="entry name" value="Glycerol-3-phosphate (1)-acyltransferase"/>
    <property type="match status" value="1"/>
</dbReference>
<dbReference type="InterPro" id="IPR002123">
    <property type="entry name" value="Plipid/glycerol_acylTrfase"/>
</dbReference>
<feature type="transmembrane region" description="Helical" evidence="7">
    <location>
        <begin position="415"/>
        <end position="445"/>
    </location>
</feature>
<evidence type="ECO:0000313" key="10">
    <source>
        <dbReference type="Proteomes" id="UP000494119"/>
    </source>
</evidence>
<sequence>MPVAQRAASEPSGHGSQFALLRQRRFAPFFWTQFLGAMNDNVFKIGFTSLVTYQAARFSGVDPKTVAFLISAIFIAPFVLFSATSGQIADKFDKAVLTRWVKTFEIVVMLIGATGFWMHSAPLLYLCTFLMGVHSTVFGPIKYAYLPQKLADDELVGGNGLVEMGTFVAILIGTIMGGLMAGIGASDAASDVATNAASATVPAGTPAGAWWLGGLCIGIALIGRVASAFVPPCAPSQPDLRINWNPFSETWRNLRLAHGNRTVFLSLLGISWLWFVGATFLASFFNFAKDVLSADPDVVTLLLAMFSLGIGTGSMLCERLSRGRIEIGLVPLGSIGMSVFGIDLFFASHALPAAPHLLSVGEFVRTLAHWRVLADLFLLAMFGGFYSVPLYALIQSRSAPSHRARIIAANNILNSLFMIVSALMAMALTAAGVGIAGIFLTTALLNIVVAAYIYTLVPEFLLRFVAWVLVHTVYRVRLVHAERIPAEGAAVLVCNHVSYVDAVVIMAESPRPIRFVMDHQIFRSPVLGWLFRHAKAIPIAPAHEDAALLASAYDHCAAALADGELVCIFPEGKLTKTGEMNPFRHGVTEILKRHPAPVVPMALRGLWGSAFSRHGTSGQERPVRRGLTSRLTLAVGEPVVPGDVTVDELQRQVTELRGARR</sequence>
<feature type="transmembrane region" description="Helical" evidence="7">
    <location>
        <begin position="66"/>
        <end position="84"/>
    </location>
</feature>
<dbReference type="GO" id="GO:0016746">
    <property type="term" value="F:acyltransferase activity"/>
    <property type="evidence" value="ECO:0007669"/>
    <property type="project" value="InterPro"/>
</dbReference>
<feature type="transmembrane region" description="Helical" evidence="7">
    <location>
        <begin position="451"/>
        <end position="474"/>
    </location>
</feature>
<gene>
    <name evidence="9" type="primary">lplT_3</name>
    <name evidence="9" type="ORF">LMG28688_04873</name>
</gene>
<evidence type="ECO:0000256" key="3">
    <source>
        <dbReference type="ARBA" id="ARBA00022475"/>
    </source>
</evidence>
<organism evidence="9 10">
    <name type="scientific">Paraburkholderia caffeinitolerans</name>
    <dbReference type="NCBI Taxonomy" id="1723730"/>
    <lineage>
        <taxon>Bacteria</taxon>
        <taxon>Pseudomonadati</taxon>
        <taxon>Pseudomonadota</taxon>
        <taxon>Betaproteobacteria</taxon>
        <taxon>Burkholderiales</taxon>
        <taxon>Burkholderiaceae</taxon>
        <taxon>Paraburkholderia</taxon>
    </lineage>
</organism>
<dbReference type="AlphaFoldDB" id="A0A6J5GHV4"/>
<feature type="transmembrane region" description="Helical" evidence="7">
    <location>
        <begin position="209"/>
        <end position="230"/>
    </location>
</feature>
<accession>A0A6J5GHV4</accession>
<feature type="transmembrane region" description="Helical" evidence="7">
    <location>
        <begin position="96"/>
        <end position="117"/>
    </location>
</feature>
<dbReference type="SUPFAM" id="SSF103473">
    <property type="entry name" value="MFS general substrate transporter"/>
    <property type="match status" value="1"/>
</dbReference>
<dbReference type="CDD" id="cd06173">
    <property type="entry name" value="MFS_MefA_like"/>
    <property type="match status" value="1"/>
</dbReference>
<keyword evidence="2" id="KW-0813">Transport</keyword>
<protein>
    <submittedName>
        <fullName evidence="9">Lysophospholipid transporter LplT</fullName>
    </submittedName>
</protein>